<dbReference type="GO" id="GO:0003677">
    <property type="term" value="F:DNA binding"/>
    <property type="evidence" value="ECO:0007669"/>
    <property type="project" value="UniProtKB-KW"/>
</dbReference>
<feature type="domain" description="Response regulatory" evidence="11">
    <location>
        <begin position="6"/>
        <end position="117"/>
    </location>
</feature>
<proteinExistence type="predicted"/>
<keyword evidence="6 9" id="KW-0238">DNA-binding</keyword>
<dbReference type="GO" id="GO:0003700">
    <property type="term" value="F:DNA-binding transcription factor activity"/>
    <property type="evidence" value="ECO:0007669"/>
    <property type="project" value="InterPro"/>
</dbReference>
<dbReference type="InterPro" id="IPR011006">
    <property type="entry name" value="CheY-like_superfamily"/>
</dbReference>
<evidence type="ECO:0000256" key="7">
    <source>
        <dbReference type="ARBA" id="ARBA00023159"/>
    </source>
</evidence>
<dbReference type="RefSeq" id="WP_179426377.1">
    <property type="nucleotide sequence ID" value="NZ_JACBZP010000001.1"/>
</dbReference>
<dbReference type="Gene3D" id="3.40.50.2300">
    <property type="match status" value="1"/>
</dbReference>
<keyword evidence="3 10" id="KW-0597">Phosphoprotein</keyword>
<evidence type="ECO:0000256" key="8">
    <source>
        <dbReference type="ARBA" id="ARBA00023163"/>
    </source>
</evidence>
<dbReference type="InterPro" id="IPR051271">
    <property type="entry name" value="2C-system_Tx_regulators"/>
</dbReference>
<dbReference type="EMBL" id="JACBZP010000001">
    <property type="protein sequence ID" value="NYI66793.1"/>
    <property type="molecule type" value="Genomic_DNA"/>
</dbReference>
<sequence>MSDDLSVLVVDDDFFVAGLHADIVNSTPGFAALAPARDGRTALRQITASEPDLLLVDTYLPDGSGIDLLKTTEIDAFVLSAATDPRNVRTAFRRGAFAYLIKPFPAEELEGRLKAYARYRRVFESGRALDQAAIDRAQTMIRPADKAKPARSATEDAVVDAIDSIGPDASVLEIAKAVGVSRATAARYLAGLARSGAVTLRLQYGATGRPEHRYSLGAD</sequence>
<protein>
    <recommendedName>
        <fullName evidence="9">Transcriptional regulatory protein</fullName>
    </recommendedName>
</protein>
<dbReference type="Proteomes" id="UP000539111">
    <property type="component" value="Unassembled WGS sequence"/>
</dbReference>
<dbReference type="SUPFAM" id="SSF52172">
    <property type="entry name" value="CheY-like"/>
    <property type="match status" value="1"/>
</dbReference>
<evidence type="ECO:0000256" key="6">
    <source>
        <dbReference type="ARBA" id="ARBA00023125"/>
    </source>
</evidence>
<keyword evidence="7 9" id="KW-0010">Activator</keyword>
<evidence type="ECO:0000256" key="2">
    <source>
        <dbReference type="ARBA" id="ARBA00022490"/>
    </source>
</evidence>
<dbReference type="Pfam" id="PF09339">
    <property type="entry name" value="HTH_IclR"/>
    <property type="match status" value="1"/>
</dbReference>
<evidence type="ECO:0000256" key="4">
    <source>
        <dbReference type="ARBA" id="ARBA00023012"/>
    </source>
</evidence>
<dbReference type="PANTHER" id="PTHR45526">
    <property type="entry name" value="TRANSCRIPTIONAL REGULATORY PROTEIN DPIA"/>
    <property type="match status" value="1"/>
</dbReference>
<dbReference type="PIRSF" id="PIRSF006171">
    <property type="entry name" value="RR_citrat_malat"/>
    <property type="match status" value="1"/>
</dbReference>
<dbReference type="InterPro" id="IPR005471">
    <property type="entry name" value="Tscrpt_reg_IclR_N"/>
</dbReference>
<organism evidence="12 13">
    <name type="scientific">Spelaeicoccus albus</name>
    <dbReference type="NCBI Taxonomy" id="1280376"/>
    <lineage>
        <taxon>Bacteria</taxon>
        <taxon>Bacillati</taxon>
        <taxon>Actinomycetota</taxon>
        <taxon>Actinomycetes</taxon>
        <taxon>Micrococcales</taxon>
        <taxon>Brevibacteriaceae</taxon>
        <taxon>Spelaeicoccus</taxon>
    </lineage>
</organism>
<dbReference type="InterPro" id="IPR001789">
    <property type="entry name" value="Sig_transdc_resp-reg_receiver"/>
</dbReference>
<keyword evidence="2 9" id="KW-0963">Cytoplasm</keyword>
<keyword evidence="13" id="KW-1185">Reference proteome</keyword>
<comment type="caution">
    <text evidence="12">The sequence shown here is derived from an EMBL/GenBank/DDBJ whole genome shotgun (WGS) entry which is preliminary data.</text>
</comment>
<dbReference type="InterPro" id="IPR036390">
    <property type="entry name" value="WH_DNA-bd_sf"/>
</dbReference>
<dbReference type="AlphaFoldDB" id="A0A7Z0ABV3"/>
<comment type="subcellular location">
    <subcellularLocation>
        <location evidence="1 9">Cytoplasm</location>
    </subcellularLocation>
</comment>
<dbReference type="InterPro" id="IPR036388">
    <property type="entry name" value="WH-like_DNA-bd_sf"/>
</dbReference>
<evidence type="ECO:0000256" key="1">
    <source>
        <dbReference type="ARBA" id="ARBA00004496"/>
    </source>
</evidence>
<evidence type="ECO:0000313" key="12">
    <source>
        <dbReference type="EMBL" id="NYI66793.1"/>
    </source>
</evidence>
<accession>A0A7Z0ABV3</accession>
<evidence type="ECO:0000256" key="5">
    <source>
        <dbReference type="ARBA" id="ARBA00023015"/>
    </source>
</evidence>
<feature type="modified residue" description="4-aspartylphosphate" evidence="10">
    <location>
        <position position="57"/>
    </location>
</feature>
<evidence type="ECO:0000259" key="11">
    <source>
        <dbReference type="PROSITE" id="PS50110"/>
    </source>
</evidence>
<dbReference type="Gene3D" id="1.10.10.10">
    <property type="entry name" value="Winged helix-like DNA-binding domain superfamily/Winged helix DNA-binding domain"/>
    <property type="match status" value="1"/>
</dbReference>
<dbReference type="GO" id="GO:0000156">
    <property type="term" value="F:phosphorelay response regulator activity"/>
    <property type="evidence" value="ECO:0007669"/>
    <property type="project" value="TreeGrafter"/>
</dbReference>
<keyword evidence="5 9" id="KW-0805">Transcription regulation</keyword>
<evidence type="ECO:0000313" key="13">
    <source>
        <dbReference type="Proteomes" id="UP000539111"/>
    </source>
</evidence>
<dbReference type="InterPro" id="IPR024187">
    <property type="entry name" value="Sig_transdc_resp-reg_cit/mal"/>
</dbReference>
<reference evidence="12 13" key="1">
    <citation type="submission" date="2020-07" db="EMBL/GenBank/DDBJ databases">
        <title>Sequencing the genomes of 1000 actinobacteria strains.</title>
        <authorList>
            <person name="Klenk H.-P."/>
        </authorList>
    </citation>
    <scope>NUCLEOTIDE SEQUENCE [LARGE SCALE GENOMIC DNA]</scope>
    <source>
        <strain evidence="12 13">DSM 26341</strain>
    </source>
</reference>
<dbReference type="SMART" id="SM00448">
    <property type="entry name" value="REC"/>
    <property type="match status" value="1"/>
</dbReference>
<gene>
    <name evidence="12" type="ORF">BJY26_001099</name>
</gene>
<keyword evidence="4 9" id="KW-0902">Two-component regulatory system</keyword>
<evidence type="ECO:0000256" key="10">
    <source>
        <dbReference type="PROSITE-ProRule" id="PRU00169"/>
    </source>
</evidence>
<name>A0A7Z0ABV3_9MICO</name>
<dbReference type="PROSITE" id="PS50110">
    <property type="entry name" value="RESPONSE_REGULATORY"/>
    <property type="match status" value="1"/>
</dbReference>
<evidence type="ECO:0000256" key="3">
    <source>
        <dbReference type="ARBA" id="ARBA00022553"/>
    </source>
</evidence>
<dbReference type="SUPFAM" id="SSF46785">
    <property type="entry name" value="Winged helix' DNA-binding domain"/>
    <property type="match status" value="1"/>
</dbReference>
<dbReference type="GO" id="GO:0005737">
    <property type="term" value="C:cytoplasm"/>
    <property type="evidence" value="ECO:0007669"/>
    <property type="project" value="UniProtKB-SubCell"/>
</dbReference>
<dbReference type="PANTHER" id="PTHR45526:SF1">
    <property type="entry name" value="TRANSCRIPTIONAL REGULATORY PROTEIN DCUR-RELATED"/>
    <property type="match status" value="1"/>
</dbReference>
<evidence type="ECO:0000256" key="9">
    <source>
        <dbReference type="PIRNR" id="PIRNR006171"/>
    </source>
</evidence>
<dbReference type="Pfam" id="PF00072">
    <property type="entry name" value="Response_reg"/>
    <property type="match status" value="1"/>
</dbReference>
<keyword evidence="8 9" id="KW-0804">Transcription</keyword>